<dbReference type="Pfam" id="PF00106">
    <property type="entry name" value="adh_short"/>
    <property type="match status" value="1"/>
</dbReference>
<dbReference type="PIRSF" id="PIRSF000126">
    <property type="entry name" value="11-beta-HSD1"/>
    <property type="match status" value="1"/>
</dbReference>
<dbReference type="InterPro" id="IPR002347">
    <property type="entry name" value="SDR_fam"/>
</dbReference>
<keyword evidence="4" id="KW-0521">NADP</keyword>
<evidence type="ECO:0008006" key="12">
    <source>
        <dbReference type="Google" id="ProtNLM"/>
    </source>
</evidence>
<feature type="transmembrane region" description="Helical" evidence="9">
    <location>
        <begin position="20"/>
        <end position="42"/>
    </location>
</feature>
<dbReference type="Gene3D" id="3.40.50.720">
    <property type="entry name" value="NAD(P)-binding Rossmann-like Domain"/>
    <property type="match status" value="1"/>
</dbReference>
<evidence type="ECO:0000256" key="8">
    <source>
        <dbReference type="RuleBase" id="RU000363"/>
    </source>
</evidence>
<dbReference type="Proteomes" id="UP001140074">
    <property type="component" value="Unassembled WGS sequence"/>
</dbReference>
<dbReference type="AlphaFoldDB" id="A0A9W8ICH0"/>
<evidence type="ECO:0000313" key="10">
    <source>
        <dbReference type="EMBL" id="KAJ2859398.1"/>
    </source>
</evidence>
<evidence type="ECO:0000256" key="7">
    <source>
        <dbReference type="ARBA" id="ARBA00023160"/>
    </source>
</evidence>
<keyword evidence="11" id="KW-1185">Reference proteome</keyword>
<dbReference type="InterPro" id="IPR020904">
    <property type="entry name" value="Sc_DH/Rdtase_CS"/>
</dbReference>
<evidence type="ECO:0000256" key="9">
    <source>
        <dbReference type="SAM" id="Phobius"/>
    </source>
</evidence>
<dbReference type="PROSITE" id="PS00061">
    <property type="entry name" value="ADH_SHORT"/>
    <property type="match status" value="1"/>
</dbReference>
<evidence type="ECO:0000256" key="2">
    <source>
        <dbReference type="ARBA" id="ARBA00022516"/>
    </source>
</evidence>
<keyword evidence="9" id="KW-0472">Membrane</keyword>
<evidence type="ECO:0000313" key="11">
    <source>
        <dbReference type="Proteomes" id="UP001140074"/>
    </source>
</evidence>
<dbReference type="SUPFAM" id="SSF51735">
    <property type="entry name" value="NAD(P)-binding Rossmann-fold domains"/>
    <property type="match status" value="1"/>
</dbReference>
<dbReference type="PANTHER" id="PTHR43086">
    <property type="entry name" value="VERY-LONG-CHAIN 3-OXOOACYL-COA REDUCTASE"/>
    <property type="match status" value="1"/>
</dbReference>
<comment type="pathway">
    <text evidence="1">Lipid metabolism; fatty acid biosynthesis.</text>
</comment>
<accession>A0A9W8ICH0</accession>
<evidence type="ECO:0000256" key="1">
    <source>
        <dbReference type="ARBA" id="ARBA00005194"/>
    </source>
</evidence>
<keyword evidence="9" id="KW-1133">Transmembrane helix</keyword>
<protein>
    <recommendedName>
        <fullName evidence="12">NAD(P)-binding protein</fullName>
    </recommendedName>
</protein>
<keyword evidence="2" id="KW-0444">Lipid biosynthesis</keyword>
<dbReference type="GO" id="GO:0016491">
    <property type="term" value="F:oxidoreductase activity"/>
    <property type="evidence" value="ECO:0007669"/>
    <property type="project" value="UniProtKB-KW"/>
</dbReference>
<comment type="caution">
    <text evidence="10">The sequence shown here is derived from an EMBL/GenBank/DDBJ whole genome shotgun (WGS) entry which is preliminary data.</text>
</comment>
<dbReference type="InterPro" id="IPR036291">
    <property type="entry name" value="NAD(P)-bd_dom_sf"/>
</dbReference>
<keyword evidence="5" id="KW-0560">Oxidoreductase</keyword>
<reference evidence="10" key="1">
    <citation type="submission" date="2022-07" db="EMBL/GenBank/DDBJ databases">
        <title>Phylogenomic reconstructions and comparative analyses of Kickxellomycotina fungi.</title>
        <authorList>
            <person name="Reynolds N.K."/>
            <person name="Stajich J.E."/>
            <person name="Barry K."/>
            <person name="Grigoriev I.V."/>
            <person name="Crous P."/>
            <person name="Smith M.E."/>
        </authorList>
    </citation>
    <scope>NUCLEOTIDE SEQUENCE</scope>
    <source>
        <strain evidence="10">RSA 476</strain>
    </source>
</reference>
<evidence type="ECO:0000256" key="6">
    <source>
        <dbReference type="ARBA" id="ARBA00023098"/>
    </source>
</evidence>
<sequence length="340" mass="38199">MNPLDYIPDGTDEHALNHFQLFNTMQIAFVISGMMVTIYFLLRIIDICSDLWIREPIPVESFGADKGYWAVVTGCTDGIGKEIALQLGDMGYNLLLLSRTQSKLNDVEQQLILKDVMVESYAVDFSKATKDDWAHISTMVMSKDVGVLVNNVGVCHPAIISFMEESPEVCKQMVNVNITTTMNMTRLVVPQMRQRKNGLILNIGSWTAMKGMPFLPVYAGTKGFVKTFSQSLAFELEPEGITVEHIFSFWVRSKMSGYKTSSVSIPSPRVYARHVLTHIGLKCGTLESYSSVPYPPHSYLGFVSSAMWDSRITPPILYSIANNLYKLSVKRRQQIKQKNA</sequence>
<keyword evidence="6" id="KW-0443">Lipid metabolism</keyword>
<keyword evidence="3" id="KW-0276">Fatty acid metabolism</keyword>
<evidence type="ECO:0000256" key="3">
    <source>
        <dbReference type="ARBA" id="ARBA00022832"/>
    </source>
</evidence>
<dbReference type="GO" id="GO:0005783">
    <property type="term" value="C:endoplasmic reticulum"/>
    <property type="evidence" value="ECO:0007669"/>
    <property type="project" value="TreeGrafter"/>
</dbReference>
<organism evidence="10 11">
    <name type="scientific">Coemansia aciculifera</name>
    <dbReference type="NCBI Taxonomy" id="417176"/>
    <lineage>
        <taxon>Eukaryota</taxon>
        <taxon>Fungi</taxon>
        <taxon>Fungi incertae sedis</taxon>
        <taxon>Zoopagomycota</taxon>
        <taxon>Kickxellomycotina</taxon>
        <taxon>Kickxellomycetes</taxon>
        <taxon>Kickxellales</taxon>
        <taxon>Kickxellaceae</taxon>
        <taxon>Coemansia</taxon>
    </lineage>
</organism>
<evidence type="ECO:0000256" key="4">
    <source>
        <dbReference type="ARBA" id="ARBA00022857"/>
    </source>
</evidence>
<comment type="similarity">
    <text evidence="8">Belongs to the short-chain dehydrogenases/reductases (SDR) family.</text>
</comment>
<dbReference type="EMBL" id="JANBUY010000395">
    <property type="protein sequence ID" value="KAJ2859398.1"/>
    <property type="molecule type" value="Genomic_DNA"/>
</dbReference>
<dbReference type="GO" id="GO:0030497">
    <property type="term" value="P:fatty acid elongation"/>
    <property type="evidence" value="ECO:0007669"/>
    <property type="project" value="TreeGrafter"/>
</dbReference>
<name>A0A9W8ICH0_9FUNG</name>
<dbReference type="PRINTS" id="PR00080">
    <property type="entry name" value="SDRFAMILY"/>
</dbReference>
<keyword evidence="9" id="KW-0812">Transmembrane</keyword>
<evidence type="ECO:0000256" key="5">
    <source>
        <dbReference type="ARBA" id="ARBA00023002"/>
    </source>
</evidence>
<gene>
    <name evidence="10" type="ORF">GGH94_006126</name>
</gene>
<proteinExistence type="inferred from homology"/>
<dbReference type="PRINTS" id="PR00081">
    <property type="entry name" value="GDHRDH"/>
</dbReference>
<dbReference type="CDD" id="cd05356">
    <property type="entry name" value="17beta-HSD1_like_SDR_c"/>
    <property type="match status" value="1"/>
</dbReference>
<dbReference type="PANTHER" id="PTHR43086:SF2">
    <property type="entry name" value="HYDROXYSTEROID DEHYDROGENASE-LIKE PROTEIN 1"/>
    <property type="match status" value="1"/>
</dbReference>
<keyword evidence="7" id="KW-0275">Fatty acid biosynthesis</keyword>